<reference evidence="1 2" key="1">
    <citation type="journal article" date="2019" name="Environ. Microbiol.">
        <title>At the nexus of three kingdoms: the genome of the mycorrhizal fungus Gigaspora margarita provides insights into plant, endobacterial and fungal interactions.</title>
        <authorList>
            <person name="Venice F."/>
            <person name="Ghignone S."/>
            <person name="Salvioli di Fossalunga A."/>
            <person name="Amselem J."/>
            <person name="Novero M."/>
            <person name="Xianan X."/>
            <person name="Sedzielewska Toro K."/>
            <person name="Morin E."/>
            <person name="Lipzen A."/>
            <person name="Grigoriev I.V."/>
            <person name="Henrissat B."/>
            <person name="Martin F.M."/>
            <person name="Bonfante P."/>
        </authorList>
    </citation>
    <scope>NUCLEOTIDE SEQUENCE [LARGE SCALE GENOMIC DNA]</scope>
    <source>
        <strain evidence="1 2">BEG34</strain>
    </source>
</reference>
<sequence length="261" mass="30112">MSANFAIDTIYKSQYNKYVSEINLAASTIKYTIAWSKIIIDIDNHISGGGGYTKFVNWIKSLVVEPKSLPNGLLILAFDNEQKGQKNYLDQVLTINLWKSRSLSEDNINQLLYLNNDMNKILEIELLNFINEIIKELSENINKTIVFKSYEPKKPSVELQNSKISITQRAIANHRVKVPDLYVSDPILVNPNSLKNVQKVLEHIEIITNIKSRKHKWMPVIYNGVLYNQALKLKQQFPWLILLPDALHEEMNMLKAFVELN</sequence>
<comment type="caution">
    <text evidence="1">The sequence shown here is derived from an EMBL/GenBank/DDBJ whole genome shotgun (WGS) entry which is preliminary data.</text>
</comment>
<gene>
    <name evidence="1" type="ORF">F8M41_009000</name>
</gene>
<dbReference type="AlphaFoldDB" id="A0A8H4AVC1"/>
<dbReference type="EMBL" id="WTPW01000197">
    <property type="protein sequence ID" value="KAF0536866.1"/>
    <property type="molecule type" value="Genomic_DNA"/>
</dbReference>
<accession>A0A8H4AVC1</accession>
<proteinExistence type="predicted"/>
<protein>
    <submittedName>
        <fullName evidence="1">Uncharacterized protein</fullName>
    </submittedName>
</protein>
<name>A0A8H4AVC1_GIGMA</name>
<evidence type="ECO:0000313" key="2">
    <source>
        <dbReference type="Proteomes" id="UP000439903"/>
    </source>
</evidence>
<keyword evidence="2" id="KW-1185">Reference proteome</keyword>
<dbReference type="Proteomes" id="UP000439903">
    <property type="component" value="Unassembled WGS sequence"/>
</dbReference>
<organism evidence="1 2">
    <name type="scientific">Gigaspora margarita</name>
    <dbReference type="NCBI Taxonomy" id="4874"/>
    <lineage>
        <taxon>Eukaryota</taxon>
        <taxon>Fungi</taxon>
        <taxon>Fungi incertae sedis</taxon>
        <taxon>Mucoromycota</taxon>
        <taxon>Glomeromycotina</taxon>
        <taxon>Glomeromycetes</taxon>
        <taxon>Diversisporales</taxon>
        <taxon>Gigasporaceae</taxon>
        <taxon>Gigaspora</taxon>
    </lineage>
</organism>
<evidence type="ECO:0000313" key="1">
    <source>
        <dbReference type="EMBL" id="KAF0536866.1"/>
    </source>
</evidence>
<dbReference type="OrthoDB" id="2436201at2759"/>